<protein>
    <submittedName>
        <fullName evidence="2">V-set pre-B cell surrogate light chain 1</fullName>
    </submittedName>
</protein>
<reference evidence="2 3" key="3">
    <citation type="journal article" date="2008" name="Genome Biol.">
        <title>Finishing the finished human chromosome 22 sequence.</title>
        <authorList>
            <person name="Cole C.G."/>
            <person name="McCann O.T."/>
            <person name="Collins J.E."/>
            <person name="Oliver K."/>
            <person name="Willey D."/>
            <person name="Gribble S.M."/>
            <person name="Yang F."/>
            <person name="McLaren K."/>
            <person name="Rogers J."/>
            <person name="Ning Z."/>
            <person name="Beare D.M."/>
            <person name="Dunham I."/>
        </authorList>
    </citation>
    <scope>NUCLEOTIDE SEQUENCE [LARGE SCALE GENOMIC DNA]</scope>
</reference>
<name>F8W8C9_HUMAN</name>
<dbReference type="OrthoDB" id="8908372at2759"/>
<dbReference type="Antibodypedia" id="23612">
    <property type="antibodies" value="171 antibodies from 26 providers"/>
</dbReference>
<dbReference type="ExpressionAtlas" id="F8W8C9">
    <property type="expression patterns" value="baseline and differential"/>
</dbReference>
<dbReference type="OpenTargets" id="ENSG00000169575"/>
<proteinExistence type="evidence at protein level"/>
<dbReference type="Ensembl" id="ENST00000302273.3">
    <property type="protein sequence ID" value="ENSP00000304590.3"/>
    <property type="gene ID" value="ENSG00000169575.5"/>
</dbReference>
<keyword evidence="1" id="KW-0732">Signal</keyword>
<evidence type="ECO:0000313" key="2">
    <source>
        <dbReference type="Ensembl" id="ENSP00000304590.3"/>
    </source>
</evidence>
<reference evidence="2" key="5">
    <citation type="submission" date="2025-08" db="UniProtKB">
        <authorList>
            <consortium name="Ensembl"/>
        </authorList>
    </citation>
    <scope>IDENTIFICATION</scope>
</reference>
<feature type="signal peptide" evidence="1">
    <location>
        <begin position="1"/>
        <end position="21"/>
    </location>
</feature>
<dbReference type="GeneTree" id="ENSGT00940000161017"/>
<dbReference type="AlphaFoldDB" id="F8W8C9"/>
<evidence type="ECO:0000256" key="1">
    <source>
        <dbReference type="SAM" id="SignalP"/>
    </source>
</evidence>
<evidence type="ECO:0000313" key="3">
    <source>
        <dbReference type="Proteomes" id="UP000005640"/>
    </source>
</evidence>
<dbReference type="ProteomicsDB" id="30123"/>
<keyword evidence="3" id="KW-1185">Reference proteome</keyword>
<evidence type="ECO:0007829" key="4">
    <source>
        <dbReference type="PubMed" id="21269460"/>
    </source>
</evidence>
<reference evidence="2" key="6">
    <citation type="submission" date="2025-09" db="UniProtKB">
        <authorList>
            <consortium name="Ensembl"/>
        </authorList>
    </citation>
    <scope>IDENTIFICATION</scope>
</reference>
<dbReference type="DNASU" id="7441"/>
<reference evidence="2 3" key="2">
    <citation type="journal article" date="2004" name="Nature">
        <title>Finishing the euchromatic sequence of the human genome.</title>
        <authorList>
            <consortium name="International Human Genome Sequencing Consortium"/>
        </authorList>
    </citation>
    <scope>NUCLEOTIDE SEQUENCE [LARGE SCALE GENOMIC DNA]</scope>
</reference>
<dbReference type="Proteomes" id="UP000005640">
    <property type="component" value="Chromosome 22"/>
</dbReference>
<dbReference type="UCSC" id="uc062cbg.1">
    <property type="organism name" value="human"/>
</dbReference>
<dbReference type="EMBL" id="AC245060">
    <property type="status" value="NOT_ANNOTATED_CDS"/>
    <property type="molecule type" value="Genomic_DNA"/>
</dbReference>
<reference evidence="4" key="4">
    <citation type="journal article" date="2011" name="BMC Syst. Biol.">
        <title>Initial characterization of the human central proteome.</title>
        <authorList>
            <person name="Burkard T.R."/>
            <person name="Planyavsky M."/>
            <person name="Kaupe I."/>
            <person name="Breitwieser F.P."/>
            <person name="Burckstummer T."/>
            <person name="Bennett K.L."/>
            <person name="Superti-Furga G."/>
            <person name="Colinge J."/>
        </authorList>
    </citation>
    <scope>IDENTIFICATION BY MASS SPECTROMETRY [LARGE SCALE ANALYSIS]</scope>
</reference>
<reference evidence="2 3" key="1">
    <citation type="journal article" date="2001" name="Nature">
        <title>Initial sequencing and analysis of the human genome.</title>
        <authorList>
            <consortium name="International Human Genome Sequencing Consortium"/>
            <person name="Lander E.S."/>
            <person name="Linton L.M."/>
            <person name="Birren B."/>
            <person name="Nusbaum C."/>
            <person name="Zody M.C."/>
            <person name="Baldwin J."/>
            <person name="Devon K."/>
            <person name="Dewar K."/>
            <person name="Doyle M."/>
            <person name="FitzHugh W."/>
            <person name="Funke R."/>
            <person name="Gage D."/>
            <person name="Harris K."/>
            <person name="Heaford A."/>
            <person name="Howland J."/>
            <person name="Kann L."/>
            <person name="Lehoczky J."/>
            <person name="LeVine R."/>
            <person name="McEwan P."/>
            <person name="McKernan K."/>
            <person name="Meldrim J."/>
            <person name="Mesirov J.P."/>
            <person name="Miranda C."/>
            <person name="Morris W."/>
            <person name="Naylor J."/>
            <person name="Raymond C."/>
            <person name="Rosetti M."/>
            <person name="Santos R."/>
            <person name="Sheridan A."/>
            <person name="Sougnez C."/>
            <person name="Stange-Thomann N."/>
            <person name="Stojanovic N."/>
            <person name="Subramanian A."/>
            <person name="Wyman D."/>
            <person name="Rogers J."/>
            <person name="Sulston J."/>
            <person name="Ainscough R."/>
            <person name="Beck S."/>
            <person name="Bentley D."/>
            <person name="Burton J."/>
            <person name="Clee C."/>
            <person name="Carter N."/>
            <person name="Coulson A."/>
            <person name="Deadman R."/>
            <person name="Deloukas P."/>
            <person name="Dunham A."/>
            <person name="Dunham I."/>
            <person name="Durbin R."/>
            <person name="French L."/>
            <person name="Grafham D."/>
            <person name="Gregory S."/>
            <person name="Hubbard T."/>
            <person name="Humphray S."/>
            <person name="Hunt A."/>
            <person name="Jones M."/>
            <person name="Lloyd C."/>
            <person name="McMurray A."/>
            <person name="Matthews L."/>
            <person name="Mercer S."/>
            <person name="Milne S."/>
            <person name="Mullikin J.C."/>
            <person name="Mungall A."/>
            <person name="Plumb R."/>
            <person name="Ross M."/>
            <person name="Shownkeen R."/>
            <person name="Sims S."/>
            <person name="Waterston R.H."/>
            <person name="Wilson R.K."/>
            <person name="Hillier L.W."/>
            <person name="McPherson J.D."/>
            <person name="Marra M.A."/>
            <person name="Mardis E.R."/>
            <person name="Fulton L.A."/>
            <person name="Chinwalla A.T."/>
            <person name="Pepin K.H."/>
            <person name="Gish W.R."/>
            <person name="Chissoe S.L."/>
            <person name="Wendl M.C."/>
            <person name="Delehaunty K.D."/>
            <person name="Miner T.L."/>
            <person name="Delehaunty A."/>
            <person name="Kramer J.B."/>
            <person name="Cook L.L."/>
            <person name="Fulton R.S."/>
            <person name="Johnson D.L."/>
            <person name="Minx P.J."/>
            <person name="Clifton S.W."/>
            <person name="Hawkins T."/>
            <person name="Branscomb E."/>
            <person name="Predki P."/>
            <person name="Richardson P."/>
            <person name="Wenning S."/>
            <person name="Slezak T."/>
            <person name="Doggett N."/>
            <person name="Cheng J.F."/>
            <person name="Olsen A."/>
            <person name="Lucas S."/>
            <person name="Elkin C."/>
            <person name="Uberbacher E."/>
            <person name="Frazier M."/>
            <person name="Gibbs R.A."/>
            <person name="Muzny D.M."/>
            <person name="Scherer S.E."/>
            <person name="Bouck J.B."/>
            <person name="Sodergren E.J."/>
            <person name="Worley K.C."/>
            <person name="Rives C.M."/>
            <person name="Gorrell J.H."/>
            <person name="Metzker M.L."/>
            <person name="Naylor S.L."/>
            <person name="Kucherlapati R.S."/>
            <person name="Nelson D.L."/>
            <person name="Weinstock G.M."/>
            <person name="Sakaki Y."/>
            <person name="Fujiyama A."/>
            <person name="Hattori M."/>
            <person name="Yada T."/>
            <person name="Toyoda A."/>
            <person name="Itoh T."/>
            <person name="Kawagoe C."/>
            <person name="Watanabe H."/>
            <person name="Totoki Y."/>
            <person name="Taylor T."/>
            <person name="Weissenbach J."/>
            <person name="Heilig R."/>
            <person name="Saurin W."/>
            <person name="Artiguenave F."/>
            <person name="Brottier P."/>
            <person name="Bruls T."/>
            <person name="Pelletier E."/>
            <person name="Robert C."/>
            <person name="Wincker P."/>
            <person name="Smith D.R."/>
            <person name="Doucette-Stamm L."/>
            <person name="Rubenfield M."/>
            <person name="Weinstock K."/>
            <person name="Lee H.M."/>
            <person name="Dubois J."/>
            <person name="Rosenthal A."/>
            <person name="Platzer M."/>
            <person name="Nyakatura G."/>
            <person name="Taudien S."/>
            <person name="Rump A."/>
            <person name="Yang H."/>
            <person name="Yu J."/>
            <person name="Wang J."/>
            <person name="Huang G."/>
            <person name="Gu J."/>
            <person name="Hood L."/>
            <person name="Rowen L."/>
            <person name="Madan A."/>
            <person name="Qin S."/>
            <person name="Davis R.W."/>
            <person name="Federspiel N.A."/>
            <person name="Abola A.P."/>
            <person name="Proctor M.J."/>
            <person name="Myers R.M."/>
            <person name="Schmutz J."/>
            <person name="Dickson M."/>
            <person name="Grimwood J."/>
            <person name="Cox D.R."/>
            <person name="Olson M.V."/>
            <person name="Kaul R."/>
            <person name="Raymond C."/>
            <person name="Shimizu N."/>
            <person name="Kawasaki K."/>
            <person name="Minoshima S."/>
            <person name="Evans G.A."/>
            <person name="Athanasiou M."/>
            <person name="Schultz R."/>
            <person name="Roe B.A."/>
            <person name="Chen F."/>
            <person name="Pan H."/>
            <person name="Ramser J."/>
            <person name="Lehrach H."/>
            <person name="Reinhardt R."/>
            <person name="McCombie W.R."/>
            <person name="de la Bastide M."/>
            <person name="Dedhia N."/>
            <person name="Blocker H."/>
            <person name="Hornischer K."/>
            <person name="Nordsiek G."/>
            <person name="Agarwala R."/>
            <person name="Aravind L."/>
            <person name="Bailey J.A."/>
            <person name="Bateman A."/>
            <person name="Batzoglou S."/>
            <person name="Birney E."/>
            <person name="Bork P."/>
            <person name="Brown D.G."/>
            <person name="Burge C.B."/>
            <person name="Cerutti L."/>
            <person name="Chen H.C."/>
            <person name="Church D."/>
            <person name="Clamp M."/>
            <person name="Copley R.R."/>
            <person name="Doerks T."/>
            <person name="Eddy S.R."/>
            <person name="Eichler E.E."/>
            <person name="Furey T.S."/>
            <person name="Galagan J."/>
            <person name="Gilbert J.G."/>
            <person name="Harmon C."/>
            <person name="Hayashizaki Y."/>
            <person name="Haussler D."/>
            <person name="Hermjakob H."/>
            <person name="Hokamp K."/>
            <person name="Jang W."/>
            <person name="Johnson L.S."/>
            <person name="Jones T.A."/>
            <person name="Kasif S."/>
            <person name="Kaspryzk A."/>
            <person name="Kennedy S."/>
            <person name="Kent W.J."/>
            <person name="Kitts P."/>
            <person name="Koonin E.V."/>
            <person name="Korf I."/>
            <person name="Kulp D."/>
            <person name="Lancet D."/>
            <person name="Lowe T.M."/>
            <person name="McLysaght A."/>
            <person name="Mikkelsen T."/>
            <person name="Moran J.V."/>
            <person name="Mulder N."/>
            <person name="Pollara V.J."/>
            <person name="Ponting C.P."/>
            <person name="Schuler G."/>
            <person name="Schultz J."/>
            <person name="Slater G."/>
            <person name="Smit A.F."/>
            <person name="Stupka E."/>
            <person name="Szustakowski J."/>
            <person name="Thierry-Mieg D."/>
            <person name="Thierry-Mieg J."/>
            <person name="Wagner L."/>
            <person name="Wallis J."/>
            <person name="Wheeler R."/>
            <person name="Williams A."/>
            <person name="Wolf Y.I."/>
            <person name="Wolfe K.H."/>
            <person name="Yang S.P."/>
            <person name="Yeh R.F."/>
            <person name="Collins F."/>
            <person name="Guyer M.S."/>
            <person name="Peterson J."/>
            <person name="Felsenfeld A."/>
            <person name="Wetterstrand K.A."/>
            <person name="Patrinos A."/>
            <person name="Morgan M.J."/>
            <person name="de Jong P."/>
            <person name="Catanese J.J."/>
            <person name="Osoegawa K."/>
            <person name="Shizuya H."/>
            <person name="Choi S."/>
            <person name="Chen Y.J."/>
        </authorList>
    </citation>
    <scope>NUCLEOTIDE SEQUENCE [LARGE SCALE GENOMIC DNA]</scope>
</reference>
<dbReference type="Bgee" id="ENSG00000169575">
    <property type="expression patterns" value="Expressed in male germ line stem cell (sensu Vertebrata) in testis and 22 other cell types or tissues"/>
</dbReference>
<gene>
    <name evidence="2" type="primary">VPREB1</name>
</gene>
<dbReference type="BioGRID-ORCS" id="7441">
    <property type="hits" value="16 hits in 1138 CRISPR screens"/>
</dbReference>
<dbReference type="DisGeNET" id="7441"/>
<accession>F8W8C9</accession>
<feature type="chain" id="PRO_5043025055" evidence="1">
    <location>
        <begin position="22"/>
        <end position="42"/>
    </location>
</feature>
<organism evidence="2 3">
    <name type="scientific">Homo sapiens</name>
    <name type="common">Human</name>
    <dbReference type="NCBI Taxonomy" id="9606"/>
    <lineage>
        <taxon>Eukaryota</taxon>
        <taxon>Metazoa</taxon>
        <taxon>Chordata</taxon>
        <taxon>Craniata</taxon>
        <taxon>Vertebrata</taxon>
        <taxon>Euteleostomi</taxon>
        <taxon>Mammalia</taxon>
        <taxon>Eutheria</taxon>
        <taxon>Euarchontoglires</taxon>
        <taxon>Primates</taxon>
        <taxon>Haplorrhini</taxon>
        <taxon>Catarrhini</taxon>
        <taxon>Hominidae</taxon>
        <taxon>Homo</taxon>
    </lineage>
</organism>
<sequence length="42" mass="4576">MSWAPVLLMLFVYCTAGAASAAGHVLGPWNHNPPHLHPEERP</sequence>
<dbReference type="VEuPathDB" id="HostDB:ENSG00000169575"/>
<dbReference type="HGNC" id="HGNC:12709">
    <property type="gene designation" value="VPREB1"/>
</dbReference>